<keyword evidence="4" id="KW-0472">Membrane</keyword>
<feature type="transmembrane region" description="Helical" evidence="4">
    <location>
        <begin position="992"/>
        <end position="1012"/>
    </location>
</feature>
<evidence type="ECO:0000313" key="6">
    <source>
        <dbReference type="EMBL" id="CAL5229531.1"/>
    </source>
</evidence>
<evidence type="ECO:0000256" key="1">
    <source>
        <dbReference type="ARBA" id="ARBA00005641"/>
    </source>
</evidence>
<keyword evidence="3" id="KW-0326">Glycosidase</keyword>
<evidence type="ECO:0000259" key="5">
    <source>
        <dbReference type="Pfam" id="PF26410"/>
    </source>
</evidence>
<feature type="transmembrane region" description="Helical" evidence="4">
    <location>
        <begin position="617"/>
        <end position="636"/>
    </location>
</feature>
<protein>
    <submittedName>
        <fullName evidence="6">G12875 protein</fullName>
    </submittedName>
</protein>
<dbReference type="PANTHER" id="PTHR35313:SF1">
    <property type="entry name" value="NO EXINE FORMATION 1"/>
    <property type="match status" value="1"/>
</dbReference>
<feature type="transmembrane region" description="Helical" evidence="4">
    <location>
        <begin position="545"/>
        <end position="566"/>
    </location>
</feature>
<dbReference type="Proteomes" id="UP001497392">
    <property type="component" value="Unassembled WGS sequence"/>
</dbReference>
<feature type="transmembrane region" description="Helical" evidence="4">
    <location>
        <begin position="765"/>
        <end position="783"/>
    </location>
</feature>
<dbReference type="InterPro" id="IPR018087">
    <property type="entry name" value="Glyco_hydro_5_CS"/>
</dbReference>
<feature type="transmembrane region" description="Helical" evidence="4">
    <location>
        <begin position="31"/>
        <end position="60"/>
    </location>
</feature>
<feature type="transmembrane region" description="Helical" evidence="4">
    <location>
        <begin position="842"/>
        <end position="863"/>
    </location>
</feature>
<feature type="transmembrane region" description="Helical" evidence="4">
    <location>
        <begin position="72"/>
        <end position="92"/>
    </location>
</feature>
<feature type="domain" description="Glycoside hydrolase family 5" evidence="5">
    <location>
        <begin position="1065"/>
        <end position="1271"/>
    </location>
</feature>
<feature type="transmembrane region" description="Helical" evidence="4">
    <location>
        <begin position="400"/>
        <end position="419"/>
    </location>
</feature>
<evidence type="ECO:0000313" key="7">
    <source>
        <dbReference type="Proteomes" id="UP001497392"/>
    </source>
</evidence>
<feature type="transmembrane region" description="Helical" evidence="4">
    <location>
        <begin position="250"/>
        <end position="267"/>
    </location>
</feature>
<feature type="transmembrane region" description="Helical" evidence="4">
    <location>
        <begin position="168"/>
        <end position="192"/>
    </location>
</feature>
<keyword evidence="2" id="KW-0378">Hydrolase</keyword>
<dbReference type="Gene3D" id="3.20.20.80">
    <property type="entry name" value="Glycosidases"/>
    <property type="match status" value="1"/>
</dbReference>
<feature type="transmembrane region" description="Helical" evidence="4">
    <location>
        <begin position="491"/>
        <end position="509"/>
    </location>
</feature>
<feature type="transmembrane region" description="Helical" evidence="4">
    <location>
        <begin position="795"/>
        <end position="814"/>
    </location>
</feature>
<keyword evidence="4" id="KW-1133">Transmembrane helix</keyword>
<reference evidence="6 7" key="1">
    <citation type="submission" date="2024-06" db="EMBL/GenBank/DDBJ databases">
        <authorList>
            <person name="Kraege A."/>
            <person name="Thomma B."/>
        </authorList>
    </citation>
    <scope>NUCLEOTIDE SEQUENCE [LARGE SCALE GENOMIC DNA]</scope>
</reference>
<feature type="transmembrane region" description="Helical" evidence="4">
    <location>
        <begin position="318"/>
        <end position="339"/>
    </location>
</feature>
<proteinExistence type="inferred from homology"/>
<keyword evidence="7" id="KW-1185">Reference proteome</keyword>
<feature type="transmembrane region" description="Helical" evidence="4">
    <location>
        <begin position="98"/>
        <end position="119"/>
    </location>
</feature>
<comment type="similarity">
    <text evidence="1">Belongs to the glycosyl hydrolase 5 (cellulase A) family.</text>
</comment>
<dbReference type="EMBL" id="CAXHTA020000021">
    <property type="protein sequence ID" value="CAL5229531.1"/>
    <property type="molecule type" value="Genomic_DNA"/>
</dbReference>
<keyword evidence="4" id="KW-0812">Transmembrane</keyword>
<evidence type="ECO:0000256" key="3">
    <source>
        <dbReference type="ARBA" id="ARBA00023295"/>
    </source>
</evidence>
<feature type="transmembrane region" description="Helical" evidence="4">
    <location>
        <begin position="740"/>
        <end position="759"/>
    </location>
</feature>
<dbReference type="InterPro" id="IPR017853">
    <property type="entry name" value="GH"/>
</dbReference>
<comment type="caution">
    <text evidence="6">The sequence shown here is derived from an EMBL/GenBank/DDBJ whole genome shotgun (WGS) entry which is preliminary data.</text>
</comment>
<feature type="transmembrane region" description="Helical" evidence="4">
    <location>
        <begin position="351"/>
        <end position="370"/>
    </location>
</feature>
<accession>A0ABP1GBF2</accession>
<feature type="transmembrane region" description="Helical" evidence="4">
    <location>
        <begin position="140"/>
        <end position="162"/>
    </location>
</feature>
<dbReference type="InterPro" id="IPR001547">
    <property type="entry name" value="Glyco_hydro_5"/>
</dbReference>
<feature type="transmembrane region" description="Helical" evidence="4">
    <location>
        <begin position="431"/>
        <end position="452"/>
    </location>
</feature>
<evidence type="ECO:0000256" key="2">
    <source>
        <dbReference type="ARBA" id="ARBA00022801"/>
    </source>
</evidence>
<dbReference type="SUPFAM" id="SSF51445">
    <property type="entry name" value="(Trans)glycosidases"/>
    <property type="match status" value="1"/>
</dbReference>
<feature type="transmembrane region" description="Helical" evidence="4">
    <location>
        <begin position="930"/>
        <end position="950"/>
    </location>
</feature>
<feature type="transmembrane region" description="Helical" evidence="4">
    <location>
        <begin position="1032"/>
        <end position="1056"/>
    </location>
</feature>
<evidence type="ECO:0000256" key="4">
    <source>
        <dbReference type="SAM" id="Phobius"/>
    </source>
</evidence>
<feature type="transmembrane region" description="Helical" evidence="4">
    <location>
        <begin position="287"/>
        <end position="306"/>
    </location>
</feature>
<dbReference type="Pfam" id="PF26410">
    <property type="entry name" value="GH5_mannosidase"/>
    <property type="match status" value="1"/>
</dbReference>
<feature type="transmembrane region" description="Helical" evidence="4">
    <location>
        <begin position="213"/>
        <end position="238"/>
    </location>
</feature>
<dbReference type="PROSITE" id="PS00659">
    <property type="entry name" value="GLYCOSYL_HYDROL_F5"/>
    <property type="match status" value="1"/>
</dbReference>
<organism evidence="6 7">
    <name type="scientific">Coccomyxa viridis</name>
    <dbReference type="NCBI Taxonomy" id="1274662"/>
    <lineage>
        <taxon>Eukaryota</taxon>
        <taxon>Viridiplantae</taxon>
        <taxon>Chlorophyta</taxon>
        <taxon>core chlorophytes</taxon>
        <taxon>Trebouxiophyceae</taxon>
        <taxon>Trebouxiophyceae incertae sedis</taxon>
        <taxon>Coccomyxaceae</taxon>
        <taxon>Coccomyxa</taxon>
    </lineage>
</organism>
<name>A0ABP1GBF2_9CHLO</name>
<dbReference type="PANTHER" id="PTHR35313">
    <property type="entry name" value="NO EXINE FORMATION 1"/>
    <property type="match status" value="1"/>
</dbReference>
<sequence length="1521" mass="163538">MLHNSDRPAHRAAGHRYGPLPFRHNIRIGSILLPALVVLVGFGGTLPVATIVIGAMVAYIMDALRYREGALGAIWITLGLANLSMLVSEASFGGSNPIILSAAISLCSGSALFLVGVWATLQFKWIQLQYPVVCLAFERLLFAATPPVAAMILAWGTLAAVGPSQAPFYQAAVLSGLYYALAMPVEASFGLGSSMRDPKESNGRRTKTLPEEARIQGSLEGFVAAALTVAVPPLFYIAAFRHSITESEHLWSLLLLSSAPLVLLALLEDGLWWLPLGARQREAVRKVVLLGSVLAALGGLEGRVIFRAFGQYIMLHPPWSYLVVTVALYGSAALLAMYFAGMLTSTMQGSFASTVAAALLIMCACAGAFAAGVPLLVMPAPLVAASGLVLWFESGQLRDYAIFFAGTILTSAWFLHHHFWFLEVYLSHVTLQFLCKLLLAAVVIAATLPGVIHSYSMSPAVIATLLAGQAVLVAALEENLYGGVQDDADDHLYPAGFVALTSALGFYTVSKLQLCGQVGPAASWLTKCIYVAKLSILLIPEARLAIPVLLVTLAVTPPFLLQTAALDGKLCSPRQPQPPPWQGLVQAGGVAASVFHARFALYEVLQRLNGGRPTEALLLGCLLLGAGIGCMPLVLLQHSQSQLARRALLLVVALGMSLVMLRPPLPTKGGAGCPGLPFGLCPRLWDLQHIPSAEEDDAAIYSEALARRRHWPKWLIVGAVAAGLWAATGPQSRRRSAAGSLLLALVGGTFTGAYLMWEFFPNQPLLQMLVFGATILASVFLVLVQQPDRESATWLLYVAAVWALLLPVTSFVQANSDLPPVPGDLQRLYSQSHLVLDAERSAAQRGAVLAIWASQALLMALVLKLRVSRTLDDSDVPPASGPYRAGSGMLEKQAAGFLGSCLPSSAMLGGSLGLKGAGGAAMHKLAAQGLGWAPTVGNLCTLLCFVLALALNAQLNEAADEAILVLVPMLLLLNQDPLVLSGLTERRRYAPLVLAVTTCLVFSAVSGAVQRASAGGARSPFVMEQRQASGTWLLTKNLALLALAVPIHALFLRYVWARKGAPGSMLAGGKPYFFTGFNNYYLPSYGPWEAGRVAEIDAVFSDAQKLGLKVLRTWAFSDGQGQWNAIQPQLGVLNETVLSQGLDYVVATAGARGMRVILTLTNYLPAYGGAQQWVRWYGGGSITDFWKRQDIRDGFKRYVKSIVTRNNTLTGLPYASDPTVLAWDLVNEPFSYGDQSGEVLTAWIADLSSYIKSLDSNHLVMANTWGYFGASTPQLVSKNPTDMYTAKFLDTVLFPAARICNGEDSSAILSLQHIDLASMHIYPEYWSFCTQDCNPNLEGSGPYTLQANLSEQGFLQLCTLDCRITFLRRWIQLHLQECARIGKPLVIGEFGSQRPMDVRNAYYSAIYDELARAKQAGQPVGGSLFWILEAAGHPDYDTYTIYTNASSFPHNPQKPVPLPSATPPCAALGPDFYNEKAYESCASSRVSVAFNPAVDIINDGWQDTLMLISKQASLLTEESQI</sequence>
<gene>
    <name evidence="6" type="primary">g12875</name>
    <name evidence="6" type="ORF">VP750_LOCUS11437</name>
</gene>